<name>A0ABM1QF59_CAMSA</name>
<evidence type="ECO:0000313" key="2">
    <source>
        <dbReference type="RefSeq" id="XP_019085397.1"/>
    </source>
</evidence>
<evidence type="ECO:0000313" key="1">
    <source>
        <dbReference type="Proteomes" id="UP000694864"/>
    </source>
</evidence>
<organism evidence="1 2">
    <name type="scientific">Camelina sativa</name>
    <name type="common">False flax</name>
    <name type="synonym">Myagrum sativum</name>
    <dbReference type="NCBI Taxonomy" id="90675"/>
    <lineage>
        <taxon>Eukaryota</taxon>
        <taxon>Viridiplantae</taxon>
        <taxon>Streptophyta</taxon>
        <taxon>Embryophyta</taxon>
        <taxon>Tracheophyta</taxon>
        <taxon>Spermatophyta</taxon>
        <taxon>Magnoliopsida</taxon>
        <taxon>eudicotyledons</taxon>
        <taxon>Gunneridae</taxon>
        <taxon>Pentapetalae</taxon>
        <taxon>rosids</taxon>
        <taxon>malvids</taxon>
        <taxon>Brassicales</taxon>
        <taxon>Brassicaceae</taxon>
        <taxon>Camelineae</taxon>
        <taxon>Camelina</taxon>
    </lineage>
</organism>
<sequence>MWDCDGVEEYTWETEAKMKARCSAVKSKCRRKLMEKIDQFISWTEKHPNKKSQGILTTLSQSDGGYKYDYATIPFLAEVFKKMQERNTRNQKKHTMLHVFGRKSFSRKRDEIKMKTGNSPCRAVFFVQSRMKPDGSKNTCRITYNFDESKSTEDKQCRC</sequence>
<dbReference type="Proteomes" id="UP000694864">
    <property type="component" value="Chromosome 9"/>
</dbReference>
<gene>
    <name evidence="2" type="primary">LOC104714987</name>
</gene>
<reference evidence="1" key="1">
    <citation type="journal article" date="2014" name="Nat. Commun.">
        <title>The emerging biofuel crop Camelina sativa retains a highly undifferentiated hexaploid genome structure.</title>
        <authorList>
            <person name="Kagale S."/>
            <person name="Koh C."/>
            <person name="Nixon J."/>
            <person name="Bollina V."/>
            <person name="Clarke W.E."/>
            <person name="Tuteja R."/>
            <person name="Spillane C."/>
            <person name="Robinson S.J."/>
            <person name="Links M.G."/>
            <person name="Clarke C."/>
            <person name="Higgins E.E."/>
            <person name="Huebert T."/>
            <person name="Sharpe A.G."/>
            <person name="Parkin I.A."/>
        </authorList>
    </citation>
    <scope>NUCLEOTIDE SEQUENCE [LARGE SCALE GENOMIC DNA]</scope>
    <source>
        <strain evidence="1">cv. DH55</strain>
    </source>
</reference>
<dbReference type="InterPro" id="IPR004252">
    <property type="entry name" value="Probable_transposase_24"/>
</dbReference>
<dbReference type="RefSeq" id="XP_019085397.1">
    <property type="nucleotide sequence ID" value="XM_019229852.1"/>
</dbReference>
<keyword evidence="1" id="KW-1185">Reference proteome</keyword>
<reference evidence="2" key="2">
    <citation type="submission" date="2025-08" db="UniProtKB">
        <authorList>
            <consortium name="RefSeq"/>
        </authorList>
    </citation>
    <scope>IDENTIFICATION</scope>
    <source>
        <tissue evidence="2">Leaf</tissue>
    </source>
</reference>
<accession>A0ABM1QF59</accession>
<dbReference type="Pfam" id="PF03004">
    <property type="entry name" value="Transposase_24"/>
    <property type="match status" value="1"/>
</dbReference>
<protein>
    <submittedName>
        <fullName evidence="2">Uncharacterized protein LOC104714987</fullName>
    </submittedName>
</protein>
<dbReference type="GeneID" id="104714987"/>
<proteinExistence type="predicted"/>